<comment type="similarity">
    <text evidence="1">Belongs to the RecN family.</text>
</comment>
<dbReference type="RefSeq" id="WP_220194632.1">
    <property type="nucleotide sequence ID" value="NZ_BNJF01000001.1"/>
</dbReference>
<dbReference type="InterPro" id="IPR027417">
    <property type="entry name" value="P-loop_NTPase"/>
</dbReference>
<evidence type="ECO:0000256" key="5">
    <source>
        <dbReference type="ARBA" id="ARBA00022840"/>
    </source>
</evidence>
<keyword evidence="6" id="KW-0234">DNA repair</keyword>
<dbReference type="GO" id="GO:0043590">
    <property type="term" value="C:bacterial nucleoid"/>
    <property type="evidence" value="ECO:0007669"/>
    <property type="project" value="TreeGrafter"/>
</dbReference>
<dbReference type="NCBIfam" id="TIGR00634">
    <property type="entry name" value="recN"/>
    <property type="match status" value="1"/>
</dbReference>
<evidence type="ECO:0000256" key="3">
    <source>
        <dbReference type="ARBA" id="ARBA00022741"/>
    </source>
</evidence>
<dbReference type="Gene3D" id="3.40.50.300">
    <property type="entry name" value="P-loop containing nucleotide triphosphate hydrolases"/>
    <property type="match status" value="2"/>
</dbReference>
<feature type="coiled-coil region" evidence="8">
    <location>
        <begin position="301"/>
        <end position="335"/>
    </location>
</feature>
<dbReference type="PANTHER" id="PTHR11059:SF0">
    <property type="entry name" value="DNA REPAIR PROTEIN RECN"/>
    <property type="match status" value="1"/>
</dbReference>
<dbReference type="InterPro" id="IPR004604">
    <property type="entry name" value="DNA_recomb/repair_RecN"/>
</dbReference>
<sequence>MLLELNIKDFAIIDSLHLRLNRQFNVFTGETGAGKSIIIDAVNALLGGKIGAEFVRAGCERATVEGIFSIEALPPVIDETAEVLAHTNSSTPVNLIEAIEQAETTRQHRTADTESADALIALASLLHEYDIDPEDGTLILSRDIFRSGRTVARINGRALSQHVLQQVASWLVDIHGQSEHMTLLRPDQHINFLDRYAEVLPLRDELSNKVNEWRNARKTLQSLLQNEREQEQRAEFLRFEIDEIERAELHVGEIEELEEERKVLSNAERLRELCSLIYGALQGSDLGDGDFTASLDQLRGAQRDLSELSRLDASMEELNETLAEAIYQLEDVATTVSSYQSDIEDNPARLTEIEDRLDLIAKLKRKYGASIEEILQRVEQDRAELDTIVNRDELVQKLQREDGIYRKDIGKLADTLSQRRREAAQTLAVAMEEQLNDLNMRRARFQVEMIQVPDENGVPSTVNGEPLQHYACDNTGIDHVQFLIAPNPGEPFKPLTKIASGGETSRLMLALKTILAGADATPTLIFDEIDSGISGRSGQVVGEKLWQLTLNHQVICVTHLPQIAAFADTHYNVNKQIIDNRTMTIVNELRPEQRMREISHIMGGNVTEFSIKSAEEMLARSEMWKENWKRNVLQSRHNHKQQYNQQIV</sequence>
<evidence type="ECO:0000256" key="2">
    <source>
        <dbReference type="ARBA" id="ARBA00021315"/>
    </source>
</evidence>
<dbReference type="CDD" id="cd03241">
    <property type="entry name" value="ABC_RecN"/>
    <property type="match status" value="2"/>
</dbReference>
<gene>
    <name evidence="10" type="ORF">KSX_34490</name>
</gene>
<protein>
    <recommendedName>
        <fullName evidence="2">DNA repair protein RecN</fullName>
    </recommendedName>
    <alternativeName>
        <fullName evidence="7">Recombination protein N</fullName>
    </alternativeName>
</protein>
<proteinExistence type="inferred from homology"/>
<keyword evidence="5" id="KW-0067">ATP-binding</keyword>
<evidence type="ECO:0000313" key="11">
    <source>
        <dbReference type="Proteomes" id="UP000612362"/>
    </source>
</evidence>
<dbReference type="EMBL" id="BNJF01000001">
    <property type="protein sequence ID" value="GHO45286.1"/>
    <property type="molecule type" value="Genomic_DNA"/>
</dbReference>
<dbReference type="PANTHER" id="PTHR11059">
    <property type="entry name" value="DNA REPAIR PROTEIN RECN"/>
    <property type="match status" value="1"/>
</dbReference>
<keyword evidence="3" id="KW-0547">Nucleotide-binding</keyword>
<dbReference type="Proteomes" id="UP000612362">
    <property type="component" value="Unassembled WGS sequence"/>
</dbReference>
<evidence type="ECO:0000313" key="10">
    <source>
        <dbReference type="EMBL" id="GHO45286.1"/>
    </source>
</evidence>
<feature type="coiled-coil region" evidence="8">
    <location>
        <begin position="371"/>
        <end position="448"/>
    </location>
</feature>
<feature type="coiled-coil region" evidence="8">
    <location>
        <begin position="203"/>
        <end position="267"/>
    </location>
</feature>
<comment type="caution">
    <text evidence="10">The sequence shown here is derived from an EMBL/GenBank/DDBJ whole genome shotgun (WGS) entry which is preliminary data.</text>
</comment>
<dbReference type="GO" id="GO:0009432">
    <property type="term" value="P:SOS response"/>
    <property type="evidence" value="ECO:0007669"/>
    <property type="project" value="TreeGrafter"/>
</dbReference>
<dbReference type="GO" id="GO:0006302">
    <property type="term" value="P:double-strand break repair"/>
    <property type="evidence" value="ECO:0007669"/>
    <property type="project" value="InterPro"/>
</dbReference>
<dbReference type="Pfam" id="PF13476">
    <property type="entry name" value="AAA_23"/>
    <property type="match status" value="1"/>
</dbReference>
<keyword evidence="11" id="KW-1185">Reference proteome</keyword>
<dbReference type="InterPro" id="IPR038729">
    <property type="entry name" value="Rad50/SbcC_AAA"/>
</dbReference>
<dbReference type="SUPFAM" id="SSF52540">
    <property type="entry name" value="P-loop containing nucleoside triphosphate hydrolases"/>
    <property type="match status" value="1"/>
</dbReference>
<feature type="domain" description="Rad50/SbcC-type AAA" evidence="9">
    <location>
        <begin position="5"/>
        <end position="261"/>
    </location>
</feature>
<accession>A0A8J3I0C8</accession>
<evidence type="ECO:0000256" key="7">
    <source>
        <dbReference type="ARBA" id="ARBA00033408"/>
    </source>
</evidence>
<dbReference type="GO" id="GO:0006310">
    <property type="term" value="P:DNA recombination"/>
    <property type="evidence" value="ECO:0007669"/>
    <property type="project" value="InterPro"/>
</dbReference>
<dbReference type="GO" id="GO:0016887">
    <property type="term" value="F:ATP hydrolysis activity"/>
    <property type="evidence" value="ECO:0007669"/>
    <property type="project" value="InterPro"/>
</dbReference>
<evidence type="ECO:0000256" key="1">
    <source>
        <dbReference type="ARBA" id="ARBA00009441"/>
    </source>
</evidence>
<evidence type="ECO:0000256" key="6">
    <source>
        <dbReference type="ARBA" id="ARBA00023204"/>
    </source>
</evidence>
<keyword evidence="4" id="KW-0227">DNA damage</keyword>
<name>A0A8J3I0C8_9CHLR</name>
<evidence type="ECO:0000256" key="4">
    <source>
        <dbReference type="ARBA" id="ARBA00022763"/>
    </source>
</evidence>
<dbReference type="AlphaFoldDB" id="A0A8J3I0C8"/>
<evidence type="ECO:0000259" key="9">
    <source>
        <dbReference type="Pfam" id="PF13476"/>
    </source>
</evidence>
<dbReference type="GO" id="GO:0005524">
    <property type="term" value="F:ATP binding"/>
    <property type="evidence" value="ECO:0007669"/>
    <property type="project" value="UniProtKB-KW"/>
</dbReference>
<organism evidence="10 11">
    <name type="scientific">Ktedonospora formicarum</name>
    <dbReference type="NCBI Taxonomy" id="2778364"/>
    <lineage>
        <taxon>Bacteria</taxon>
        <taxon>Bacillati</taxon>
        <taxon>Chloroflexota</taxon>
        <taxon>Ktedonobacteria</taxon>
        <taxon>Ktedonobacterales</taxon>
        <taxon>Ktedonobacteraceae</taxon>
        <taxon>Ktedonospora</taxon>
    </lineage>
</organism>
<dbReference type="FunFam" id="3.40.50.300:FF:000356">
    <property type="entry name" value="DNA repair protein RecN"/>
    <property type="match status" value="1"/>
</dbReference>
<evidence type="ECO:0000256" key="8">
    <source>
        <dbReference type="SAM" id="Coils"/>
    </source>
</evidence>
<reference evidence="10" key="1">
    <citation type="submission" date="2020-10" db="EMBL/GenBank/DDBJ databases">
        <title>Taxonomic study of unclassified bacteria belonging to the class Ktedonobacteria.</title>
        <authorList>
            <person name="Yabe S."/>
            <person name="Wang C.M."/>
            <person name="Zheng Y."/>
            <person name="Sakai Y."/>
            <person name="Cavaletti L."/>
            <person name="Monciardini P."/>
            <person name="Donadio S."/>
        </authorList>
    </citation>
    <scope>NUCLEOTIDE SEQUENCE</scope>
    <source>
        <strain evidence="10">SOSP1-1</strain>
    </source>
</reference>
<keyword evidence="8" id="KW-0175">Coiled coil</keyword>